<reference evidence="4" key="2">
    <citation type="submission" date="2019-06" db="EMBL/GenBank/DDBJ databases">
        <title>Genomics analysis of Aphanomyces spp. identifies a new class of oomycete effector associated with host adaptation.</title>
        <authorList>
            <person name="Gaulin E."/>
        </authorList>
    </citation>
    <scope>NUCLEOTIDE SEQUENCE</scope>
    <source>
        <strain evidence="4">CBS 578.67</strain>
    </source>
</reference>
<feature type="coiled-coil region" evidence="3">
    <location>
        <begin position="545"/>
        <end position="579"/>
    </location>
</feature>
<evidence type="ECO:0000256" key="3">
    <source>
        <dbReference type="SAM" id="Coils"/>
    </source>
</evidence>
<dbReference type="InterPro" id="IPR001611">
    <property type="entry name" value="Leu-rich_rpt"/>
</dbReference>
<proteinExistence type="predicted"/>
<keyword evidence="6" id="KW-1185">Reference proteome</keyword>
<organism evidence="5 6">
    <name type="scientific">Aphanomyces stellatus</name>
    <dbReference type="NCBI Taxonomy" id="120398"/>
    <lineage>
        <taxon>Eukaryota</taxon>
        <taxon>Sar</taxon>
        <taxon>Stramenopiles</taxon>
        <taxon>Oomycota</taxon>
        <taxon>Saprolegniomycetes</taxon>
        <taxon>Saprolegniales</taxon>
        <taxon>Verrucalvaceae</taxon>
        <taxon>Aphanomyces</taxon>
    </lineage>
</organism>
<evidence type="ECO:0000313" key="6">
    <source>
        <dbReference type="Proteomes" id="UP000332933"/>
    </source>
</evidence>
<keyword evidence="1" id="KW-0433">Leucine-rich repeat</keyword>
<name>A0A485KP53_9STRA</name>
<accession>A0A485KP53</accession>
<dbReference type="OrthoDB" id="7451790at2759"/>
<dbReference type="PANTHER" id="PTHR15454">
    <property type="entry name" value="NISCHARIN RELATED"/>
    <property type="match status" value="1"/>
</dbReference>
<dbReference type="Pfam" id="PF13855">
    <property type="entry name" value="LRR_8"/>
    <property type="match status" value="1"/>
</dbReference>
<feature type="coiled-coil region" evidence="3">
    <location>
        <begin position="691"/>
        <end position="739"/>
    </location>
</feature>
<evidence type="ECO:0000313" key="4">
    <source>
        <dbReference type="EMBL" id="KAF0699587.1"/>
    </source>
</evidence>
<keyword evidence="2" id="KW-0677">Repeat</keyword>
<feature type="coiled-coil region" evidence="3">
    <location>
        <begin position="833"/>
        <end position="938"/>
    </location>
</feature>
<gene>
    <name evidence="5" type="primary">Aste57867_9838</name>
    <name evidence="4" type="ORF">As57867_009799</name>
    <name evidence="5" type="ORF">ASTE57867_9838</name>
</gene>
<reference evidence="5 6" key="1">
    <citation type="submission" date="2019-03" db="EMBL/GenBank/DDBJ databases">
        <authorList>
            <person name="Gaulin E."/>
            <person name="Dumas B."/>
        </authorList>
    </citation>
    <scope>NUCLEOTIDE SEQUENCE [LARGE SCALE GENOMIC DNA]</scope>
    <source>
        <strain evidence="5">CBS 568.67</strain>
    </source>
</reference>
<evidence type="ECO:0000256" key="2">
    <source>
        <dbReference type="ARBA" id="ARBA00022737"/>
    </source>
</evidence>
<dbReference type="AlphaFoldDB" id="A0A485KP53"/>
<dbReference type="EMBL" id="CAADRA010005188">
    <property type="protein sequence ID" value="VFT86717.1"/>
    <property type="molecule type" value="Genomic_DNA"/>
</dbReference>
<dbReference type="PROSITE" id="PS51450">
    <property type="entry name" value="LRR"/>
    <property type="match status" value="2"/>
</dbReference>
<sequence>MHASAITMVRQSMVNKNLFAIADVQTEDDTQVDALNLHGNYIRTMEGLQRFPYLVELSLSSNCIECPSFGALRGLSHLRVLNLSANRIMTTDGFPILPSLKELSLAYNRSVDPDFLLISMLNARRRSLTKLSGLLEPTKLPSLEILDLRDNLIAELTGLSPLFYMQNISVVRLQNINKSQANPVCSAVGYPSMLLDRMLSLATLDGEDVDVLKEIASLAMPKYTSVAKLFRPQSADKSKSVTSESHPAPLPPAEWTALDARLRALESHQSTPTAQDLDANDPSLLVDIDAKIKNATHNLRAMHLETLQKRHLVPPPPSHATPITVFVETAQRRGFRLLDDVIAEASSSDDESNASEHVNATFADRNNDQPAVAHADAASQCERPSSRATGSQCDAVQCLAVGVQCDVDYVDAALRLEIAAAVERAKQAETKLVDAAAEAMRSAEALAVVVGERDAARQHVARFEDTIEAERRHHSVTLETLKREGDDTMAASAQRHAAELEALVKQMEAKWKMTSMDMENRQTDAMAKEERVAWQDKQDENAALIRQLKRDLQEMKYTLEDAYAKYAAKEKEVSTLRHDALLKGAEMDRIVVQQKEEWQRREKEWNQREALVNRQFHMTRHEMELEFRLKQSESILKLKQLQQALQSAVHDAKQWEAKSLAAQRKEAGLVQRIHDLTTQLSGVDKKLMRMEDACQSTIRDQETTIKSLEEQIDMEQAHVAQLDEALVAARAEIDQMAARENDTKALGATLQVKNIMLDDQATQLMAARKDADELRRGREEMEDHIRDLEVALDESLRRQDEMEADAARVDAHMDKLEQFDAMADELDAKVAALEYIEKEMARMRKTIAKQEESAVDRMGRLQQEHDEQAKEWHESIEALRQQVLQANDKVAAGESHLRGLKDANRVLQQSVREHQMRVQTTENEMKVLLLQMEKERQTKRQYMAQIGHLLRQLDTSETNDRHHPPRT</sequence>
<dbReference type="EMBL" id="VJMH01005167">
    <property type="protein sequence ID" value="KAF0699587.1"/>
    <property type="molecule type" value="Genomic_DNA"/>
</dbReference>
<evidence type="ECO:0000256" key="1">
    <source>
        <dbReference type="ARBA" id="ARBA00022614"/>
    </source>
</evidence>
<dbReference type="PANTHER" id="PTHR15454:SF56">
    <property type="entry name" value="PROTEIN PHOSPHATASE 1 REGULATORY SUBUNIT 7-RELATED"/>
    <property type="match status" value="1"/>
</dbReference>
<protein>
    <submittedName>
        <fullName evidence="5">Aste57867_9838 protein</fullName>
    </submittedName>
</protein>
<feature type="coiled-coil region" evidence="3">
    <location>
        <begin position="764"/>
        <end position="805"/>
    </location>
</feature>
<dbReference type="SUPFAM" id="SSF52058">
    <property type="entry name" value="L domain-like"/>
    <property type="match status" value="1"/>
</dbReference>
<dbReference type="InterPro" id="IPR032675">
    <property type="entry name" value="LRR_dom_sf"/>
</dbReference>
<keyword evidence="3" id="KW-0175">Coiled coil</keyword>
<evidence type="ECO:0000313" key="5">
    <source>
        <dbReference type="EMBL" id="VFT86717.1"/>
    </source>
</evidence>
<dbReference type="Gene3D" id="3.80.10.10">
    <property type="entry name" value="Ribonuclease Inhibitor"/>
    <property type="match status" value="2"/>
</dbReference>
<dbReference type="Proteomes" id="UP000332933">
    <property type="component" value="Unassembled WGS sequence"/>
</dbReference>
<dbReference type="GO" id="GO:0005737">
    <property type="term" value="C:cytoplasm"/>
    <property type="evidence" value="ECO:0007669"/>
    <property type="project" value="TreeGrafter"/>
</dbReference>